<sequence length="89" mass="10482">KEIISLERKALSRVIKVVDLFEDYGFQLSAEYLKKITKGIWELRAGEYRLLFGIIGQFSIVVNIFQKKTQKTPIKEIKLAISRFKQYEK</sequence>
<feature type="non-terminal residue" evidence="1">
    <location>
        <position position="1"/>
    </location>
</feature>
<evidence type="ECO:0000313" key="1">
    <source>
        <dbReference type="EMBL" id="OIO08179.1"/>
    </source>
</evidence>
<dbReference type="EMBL" id="MNUU01000020">
    <property type="protein sequence ID" value="OIO08179.1"/>
    <property type="molecule type" value="Genomic_DNA"/>
</dbReference>
<name>A0A1J4TBA8_9BACT</name>
<dbReference type="Gene3D" id="3.30.2310.20">
    <property type="entry name" value="RelE-like"/>
    <property type="match status" value="1"/>
</dbReference>
<evidence type="ECO:0000313" key="2">
    <source>
        <dbReference type="Proteomes" id="UP000183192"/>
    </source>
</evidence>
<dbReference type="Proteomes" id="UP000183192">
    <property type="component" value="Unassembled WGS sequence"/>
</dbReference>
<proteinExistence type="predicted"/>
<dbReference type="AlphaFoldDB" id="A0A1J4TBA8"/>
<dbReference type="Pfam" id="PF05973">
    <property type="entry name" value="Gp49"/>
    <property type="match status" value="1"/>
</dbReference>
<dbReference type="InterPro" id="IPR035093">
    <property type="entry name" value="RelE/ParE_toxin_dom_sf"/>
</dbReference>
<protein>
    <recommendedName>
        <fullName evidence="3">Addiction module toxin RelE</fullName>
    </recommendedName>
</protein>
<comment type="caution">
    <text evidence="1">The sequence shown here is derived from an EMBL/GenBank/DDBJ whole genome shotgun (WGS) entry which is preliminary data.</text>
</comment>
<evidence type="ECO:0008006" key="3">
    <source>
        <dbReference type="Google" id="ProtNLM"/>
    </source>
</evidence>
<organism evidence="1 2">
    <name type="scientific">Candidatus Falkowbacteria bacterium CG1_02_37_44</name>
    <dbReference type="NCBI Taxonomy" id="1805146"/>
    <lineage>
        <taxon>Bacteria</taxon>
        <taxon>Candidatus Falkowiibacteriota</taxon>
    </lineage>
</organism>
<accession>A0A1J4TBA8</accession>
<dbReference type="SUPFAM" id="SSF143011">
    <property type="entry name" value="RelE-like"/>
    <property type="match status" value="1"/>
</dbReference>
<reference evidence="1 2" key="1">
    <citation type="journal article" date="2016" name="Environ. Microbiol.">
        <title>Genomic resolution of a cold subsurface aquifer community provides metabolic insights for novel microbes adapted to high CO concentrations.</title>
        <authorList>
            <person name="Probst A.J."/>
            <person name="Castelle C.J."/>
            <person name="Singh A."/>
            <person name="Brown C.T."/>
            <person name="Anantharaman K."/>
            <person name="Sharon I."/>
            <person name="Hug L.A."/>
            <person name="Burstein D."/>
            <person name="Emerson J.B."/>
            <person name="Thomas B.C."/>
            <person name="Banfield J.F."/>
        </authorList>
    </citation>
    <scope>NUCLEOTIDE SEQUENCE [LARGE SCALE GENOMIC DNA]</scope>
    <source>
        <strain evidence="1">CG1_02_37_44</strain>
    </source>
</reference>
<gene>
    <name evidence="1" type="ORF">AUJ27_01035</name>
</gene>
<dbReference type="InterPro" id="IPR009241">
    <property type="entry name" value="HigB-like"/>
</dbReference>